<dbReference type="EC" id="5.2.1.8" evidence="1"/>
<protein>
    <submittedName>
        <fullName evidence="1">Peptidyl-prolyl cis-trans isomerase D</fullName>
        <ecNumber evidence="1">5.2.1.8</ecNumber>
    </submittedName>
</protein>
<keyword evidence="1" id="KW-0413">Isomerase</keyword>
<name>A0A4U9DEQ2_RAOTE</name>
<evidence type="ECO:0000313" key="2">
    <source>
        <dbReference type="Proteomes" id="UP000339249"/>
    </source>
</evidence>
<sequence length="56" mass="6290">MTRKLVASQFENAVASERNRMQQQLGDQFSELAANENYMKNHAPAGAEPPDRRIAT</sequence>
<reference evidence="1 2" key="1">
    <citation type="submission" date="2019-04" db="EMBL/GenBank/DDBJ databases">
        <authorList>
            <consortium name="Pathogen Informatics"/>
        </authorList>
    </citation>
    <scope>NUCLEOTIDE SEQUENCE [LARGE SCALE GENOMIC DNA]</scope>
    <source>
        <strain evidence="1 2">NCTC9185</strain>
    </source>
</reference>
<dbReference type="AlphaFoldDB" id="A0A4U9DEQ2"/>
<organism evidence="1 2">
    <name type="scientific">Raoultella terrigena</name>
    <name type="common">Klebsiella terrigena</name>
    <dbReference type="NCBI Taxonomy" id="577"/>
    <lineage>
        <taxon>Bacteria</taxon>
        <taxon>Pseudomonadati</taxon>
        <taxon>Pseudomonadota</taxon>
        <taxon>Gammaproteobacteria</taxon>
        <taxon>Enterobacterales</taxon>
        <taxon>Enterobacteriaceae</taxon>
        <taxon>Klebsiella/Raoultella group</taxon>
        <taxon>Raoultella</taxon>
    </lineage>
</organism>
<gene>
    <name evidence="1" type="primary">ppiD_2</name>
    <name evidence="1" type="ORF">NCTC9185_06588</name>
</gene>
<dbReference type="Proteomes" id="UP000339249">
    <property type="component" value="Unassembled WGS sequence"/>
</dbReference>
<proteinExistence type="predicted"/>
<dbReference type="GO" id="GO:0003755">
    <property type="term" value="F:peptidyl-prolyl cis-trans isomerase activity"/>
    <property type="evidence" value="ECO:0007669"/>
    <property type="project" value="UniProtKB-EC"/>
</dbReference>
<evidence type="ECO:0000313" key="1">
    <source>
        <dbReference type="EMBL" id="VTN14525.1"/>
    </source>
</evidence>
<accession>A0A4U9DEQ2</accession>
<dbReference type="EMBL" id="CABDVU010000001">
    <property type="protein sequence ID" value="VTN14525.1"/>
    <property type="molecule type" value="Genomic_DNA"/>
</dbReference>